<dbReference type="Gene3D" id="3.40.250.10">
    <property type="entry name" value="Rhodanese-like domain"/>
    <property type="match status" value="1"/>
</dbReference>
<evidence type="ECO:0000313" key="2">
    <source>
        <dbReference type="EMBL" id="MFC4543920.1"/>
    </source>
</evidence>
<evidence type="ECO:0000313" key="3">
    <source>
        <dbReference type="Proteomes" id="UP001595898"/>
    </source>
</evidence>
<dbReference type="AlphaFoldDB" id="A0ABD5PUF0"/>
<proteinExistence type="predicted"/>
<dbReference type="CDD" id="cd00158">
    <property type="entry name" value="RHOD"/>
    <property type="match status" value="1"/>
</dbReference>
<dbReference type="InterPro" id="IPR050229">
    <property type="entry name" value="GlpE_sulfurtransferase"/>
</dbReference>
<dbReference type="InterPro" id="IPR036873">
    <property type="entry name" value="Rhodanese-like_dom_sf"/>
</dbReference>
<dbReference type="SUPFAM" id="SSF52821">
    <property type="entry name" value="Rhodanese/Cell cycle control phosphatase"/>
    <property type="match status" value="1"/>
</dbReference>
<feature type="domain" description="Rhodanese" evidence="1">
    <location>
        <begin position="15"/>
        <end position="111"/>
    </location>
</feature>
<keyword evidence="3" id="KW-1185">Reference proteome</keyword>
<name>A0ABD5PUF0_9EURY</name>
<dbReference type="InterPro" id="IPR001763">
    <property type="entry name" value="Rhodanese-like_dom"/>
</dbReference>
<dbReference type="PANTHER" id="PTHR43031:SF16">
    <property type="entry name" value="OXIDOREDUCTASE"/>
    <property type="match status" value="1"/>
</dbReference>
<comment type="caution">
    <text evidence="2">The sequence shown here is derived from an EMBL/GenBank/DDBJ whole genome shotgun (WGS) entry which is preliminary data.</text>
</comment>
<dbReference type="RefSeq" id="WP_250142056.1">
    <property type="nucleotide sequence ID" value="NZ_JALIQP010000005.1"/>
</dbReference>
<dbReference type="PANTHER" id="PTHR43031">
    <property type="entry name" value="FAD-DEPENDENT OXIDOREDUCTASE"/>
    <property type="match status" value="1"/>
</dbReference>
<dbReference type="PROSITE" id="PS50206">
    <property type="entry name" value="RHODANESE_3"/>
    <property type="match status" value="1"/>
</dbReference>
<dbReference type="EMBL" id="JBHSFA010000009">
    <property type="protein sequence ID" value="MFC4543920.1"/>
    <property type="molecule type" value="Genomic_DNA"/>
</dbReference>
<dbReference type="SMART" id="SM00450">
    <property type="entry name" value="RHOD"/>
    <property type="match status" value="1"/>
</dbReference>
<organism evidence="2 3">
    <name type="scientific">Halosolutus amylolyticus</name>
    <dbReference type="NCBI Taxonomy" id="2932267"/>
    <lineage>
        <taxon>Archaea</taxon>
        <taxon>Methanobacteriati</taxon>
        <taxon>Methanobacteriota</taxon>
        <taxon>Stenosarchaea group</taxon>
        <taxon>Halobacteria</taxon>
        <taxon>Halobacteriales</taxon>
        <taxon>Natrialbaceae</taxon>
        <taxon>Halosolutus</taxon>
    </lineage>
</organism>
<protein>
    <submittedName>
        <fullName evidence="2">Rhodanese-like domain-containing protein</fullName>
    </submittedName>
</protein>
<reference evidence="2 3" key="1">
    <citation type="journal article" date="2019" name="Int. J. Syst. Evol. Microbiol.">
        <title>The Global Catalogue of Microorganisms (GCM) 10K type strain sequencing project: providing services to taxonomists for standard genome sequencing and annotation.</title>
        <authorList>
            <consortium name="The Broad Institute Genomics Platform"/>
            <consortium name="The Broad Institute Genome Sequencing Center for Infectious Disease"/>
            <person name="Wu L."/>
            <person name="Ma J."/>
        </authorList>
    </citation>
    <scope>NUCLEOTIDE SEQUENCE [LARGE SCALE GENOMIC DNA]</scope>
    <source>
        <strain evidence="2 3">WLHS5</strain>
    </source>
</reference>
<evidence type="ECO:0000259" key="1">
    <source>
        <dbReference type="PROSITE" id="PS50206"/>
    </source>
</evidence>
<gene>
    <name evidence="2" type="ORF">ACFO5R_18495</name>
</gene>
<dbReference type="Proteomes" id="UP001595898">
    <property type="component" value="Unassembled WGS sequence"/>
</dbReference>
<sequence>MSKISPAELDSRLEGDDRVFVLDIRPRETYQRSHIDGSRNVPVYHALRGGDDSELRDSLSRIPDDGTVVTVCKAGLVARKATAVLEEEGYDAATLAGGMRRWKGYRNGSLGYRLGAAVRRLLP</sequence>
<dbReference type="Pfam" id="PF00581">
    <property type="entry name" value="Rhodanese"/>
    <property type="match status" value="1"/>
</dbReference>
<accession>A0ABD5PUF0</accession>